<dbReference type="Gene3D" id="2.160.10.10">
    <property type="entry name" value="Hexapeptide repeat proteins"/>
    <property type="match status" value="1"/>
</dbReference>
<keyword evidence="1" id="KW-0808">Transferase</keyword>
<dbReference type="GO" id="GO:0016746">
    <property type="term" value="F:acyltransferase activity"/>
    <property type="evidence" value="ECO:0007669"/>
    <property type="project" value="UniProtKB-KW"/>
</dbReference>
<dbReference type="CDD" id="cd04647">
    <property type="entry name" value="LbH_MAT_like"/>
    <property type="match status" value="1"/>
</dbReference>
<dbReference type="PANTHER" id="PTHR23416">
    <property type="entry name" value="SIALIC ACID SYNTHASE-RELATED"/>
    <property type="match status" value="1"/>
</dbReference>
<proteinExistence type="predicted"/>
<dbReference type="RefSeq" id="WP_162607341.1">
    <property type="nucleotide sequence ID" value="NZ_CATNXT010000002.1"/>
</dbReference>
<dbReference type="SUPFAM" id="SSF51161">
    <property type="entry name" value="Trimeric LpxA-like enzymes"/>
    <property type="match status" value="1"/>
</dbReference>
<dbReference type="AlphaFoldDB" id="A0A6G4ZEJ6"/>
<gene>
    <name evidence="1" type="ORF">G6Z02_11890</name>
</gene>
<dbReference type="InterPro" id="IPR001451">
    <property type="entry name" value="Hexapep"/>
</dbReference>
<name>A0A6G4ZEJ6_CLOPF</name>
<dbReference type="EMBL" id="JAALNF010000006">
    <property type="protein sequence ID" value="NGT90891.1"/>
    <property type="molecule type" value="Genomic_DNA"/>
</dbReference>
<dbReference type="Pfam" id="PF00132">
    <property type="entry name" value="Hexapep"/>
    <property type="match status" value="1"/>
</dbReference>
<protein>
    <submittedName>
        <fullName evidence="1">Acyltransferase</fullName>
    </submittedName>
</protein>
<dbReference type="InterPro" id="IPR011004">
    <property type="entry name" value="Trimer_LpxA-like_sf"/>
</dbReference>
<reference evidence="1" key="1">
    <citation type="submission" date="2020-02" db="EMBL/GenBank/DDBJ databases">
        <title>Genomic Insights into the Phylogeny and Genetic Plasticity of the Human and Animal Enteric Pathogen Clostridium perfringens.</title>
        <authorList>
            <person name="Feng Y."/>
            <person name="Hu Y."/>
        </authorList>
    </citation>
    <scope>NUCLEOTIDE SEQUENCE</scope>
    <source>
        <strain evidence="1">CP-08</strain>
    </source>
</reference>
<sequence>MNSYSSITVKNNVQIGYNVMFGENVHVYDHNHIFTNKTMPFSRQGYKLKKVSIGDNCWIGTGTVILGGAQIGNNCVVGANCIIDFHIPDNSIVKNNSELRIEKINFK</sequence>
<evidence type="ECO:0000313" key="1">
    <source>
        <dbReference type="EMBL" id="NGT90891.1"/>
    </source>
</evidence>
<comment type="caution">
    <text evidence="1">The sequence shown here is derived from an EMBL/GenBank/DDBJ whole genome shotgun (WGS) entry which is preliminary data.</text>
</comment>
<keyword evidence="1" id="KW-0012">Acyltransferase</keyword>
<dbReference type="InterPro" id="IPR051159">
    <property type="entry name" value="Hexapeptide_acetyltransf"/>
</dbReference>
<organism evidence="1">
    <name type="scientific">Clostridium perfringens</name>
    <dbReference type="NCBI Taxonomy" id="1502"/>
    <lineage>
        <taxon>Bacteria</taxon>
        <taxon>Bacillati</taxon>
        <taxon>Bacillota</taxon>
        <taxon>Clostridia</taxon>
        <taxon>Eubacteriales</taxon>
        <taxon>Clostridiaceae</taxon>
        <taxon>Clostridium</taxon>
    </lineage>
</organism>
<accession>A0A6G4ZEJ6</accession>